<dbReference type="GO" id="GO:0005737">
    <property type="term" value="C:cytoplasm"/>
    <property type="evidence" value="ECO:0007669"/>
    <property type="project" value="TreeGrafter"/>
</dbReference>
<dbReference type="EC" id="2.6.1.52" evidence="4"/>
<dbReference type="AlphaFoldDB" id="G0QPZ0"/>
<dbReference type="OMA" id="SHRSDWF"/>
<dbReference type="UniPathway" id="UPA00135">
    <property type="reaction ID" value="UER00197"/>
</dbReference>
<comment type="catalytic activity">
    <reaction evidence="10">
        <text>4-(phosphooxy)-L-threonine + 2-oxoglutarate = (R)-3-hydroxy-2-oxo-4-phosphooxybutanoate + L-glutamate</text>
        <dbReference type="Rhea" id="RHEA:16573"/>
        <dbReference type="ChEBI" id="CHEBI:16810"/>
        <dbReference type="ChEBI" id="CHEBI:29985"/>
        <dbReference type="ChEBI" id="CHEBI:58452"/>
        <dbReference type="ChEBI" id="CHEBI:58538"/>
        <dbReference type="EC" id="2.6.1.52"/>
    </reaction>
</comment>
<evidence type="ECO:0000256" key="6">
    <source>
        <dbReference type="ARBA" id="ARBA00022605"/>
    </source>
</evidence>
<evidence type="ECO:0000256" key="10">
    <source>
        <dbReference type="ARBA" id="ARBA00047630"/>
    </source>
</evidence>
<dbReference type="InterPro" id="IPR015422">
    <property type="entry name" value="PyrdxlP-dep_Trfase_small"/>
</dbReference>
<evidence type="ECO:0000256" key="11">
    <source>
        <dbReference type="ARBA" id="ARBA00049007"/>
    </source>
</evidence>
<dbReference type="OrthoDB" id="1703350at2759"/>
<evidence type="ECO:0000256" key="8">
    <source>
        <dbReference type="ARBA" id="ARBA00022898"/>
    </source>
</evidence>
<keyword evidence="5 12" id="KW-0032">Aminotransferase</keyword>
<evidence type="ECO:0000256" key="5">
    <source>
        <dbReference type="ARBA" id="ARBA00022576"/>
    </source>
</evidence>
<dbReference type="Gene3D" id="3.90.1150.10">
    <property type="entry name" value="Aspartate Aminotransferase, domain 1"/>
    <property type="match status" value="1"/>
</dbReference>
<comment type="pathway">
    <text evidence="2">Amino-acid biosynthesis; L-serine biosynthesis; L-serine from 3-phospho-D-glycerate: step 2/3.</text>
</comment>
<keyword evidence="9" id="KW-0718">Serine biosynthesis</keyword>
<dbReference type="GO" id="GO:0006564">
    <property type="term" value="P:L-serine biosynthetic process"/>
    <property type="evidence" value="ECO:0007669"/>
    <property type="project" value="UniProtKB-KW"/>
</dbReference>
<dbReference type="PANTHER" id="PTHR43247:SF1">
    <property type="entry name" value="PHOSPHOSERINE AMINOTRANSFERASE"/>
    <property type="match status" value="1"/>
</dbReference>
<comment type="similarity">
    <text evidence="3">Belongs to the class-V pyridoxal-phosphate-dependent aminotransferase family. SerC subfamily.</text>
</comment>
<keyword evidence="6" id="KW-0028">Amino-acid biosynthesis</keyword>
<comment type="cofactor">
    <cofactor evidence="1">
        <name>pyridoxal 5'-phosphate</name>
        <dbReference type="ChEBI" id="CHEBI:597326"/>
    </cofactor>
</comment>
<organism evidence="12 13">
    <name type="scientific">Ichthyophthirius multifiliis</name>
    <name type="common">White spot disease agent</name>
    <name type="synonym">Ich</name>
    <dbReference type="NCBI Taxonomy" id="5932"/>
    <lineage>
        <taxon>Eukaryota</taxon>
        <taxon>Sar</taxon>
        <taxon>Alveolata</taxon>
        <taxon>Ciliophora</taxon>
        <taxon>Intramacronucleata</taxon>
        <taxon>Oligohymenophorea</taxon>
        <taxon>Hymenostomatida</taxon>
        <taxon>Ophryoglenina</taxon>
        <taxon>Ichthyophthirius</taxon>
    </lineage>
</organism>
<evidence type="ECO:0000256" key="7">
    <source>
        <dbReference type="ARBA" id="ARBA00022679"/>
    </source>
</evidence>
<dbReference type="GO" id="GO:0030170">
    <property type="term" value="F:pyridoxal phosphate binding"/>
    <property type="evidence" value="ECO:0007669"/>
    <property type="project" value="TreeGrafter"/>
</dbReference>
<evidence type="ECO:0000313" key="13">
    <source>
        <dbReference type="Proteomes" id="UP000008983"/>
    </source>
</evidence>
<keyword evidence="7 12" id="KW-0808">Transferase</keyword>
<evidence type="ECO:0000256" key="4">
    <source>
        <dbReference type="ARBA" id="ARBA00013030"/>
    </source>
</evidence>
<dbReference type="GO" id="GO:0004648">
    <property type="term" value="F:O-phospho-L-serine:2-oxoglutarate aminotransferase activity"/>
    <property type="evidence" value="ECO:0007669"/>
    <property type="project" value="UniProtKB-EC"/>
</dbReference>
<reference evidence="12 13" key="1">
    <citation type="submission" date="2011-07" db="EMBL/GenBank/DDBJ databases">
        <authorList>
            <person name="Coyne R."/>
            <person name="Brami D."/>
            <person name="Johnson J."/>
            <person name="Hostetler J."/>
            <person name="Hannick L."/>
            <person name="Clark T."/>
            <person name="Cassidy-Hanley D."/>
            <person name="Inman J."/>
        </authorList>
    </citation>
    <scope>NUCLEOTIDE SEQUENCE [LARGE SCALE GENOMIC DNA]</scope>
    <source>
        <strain evidence="12 13">G5</strain>
    </source>
</reference>
<name>G0QPZ0_ICHMU</name>
<evidence type="ECO:0000256" key="1">
    <source>
        <dbReference type="ARBA" id="ARBA00001933"/>
    </source>
</evidence>
<dbReference type="InterPro" id="IPR022278">
    <property type="entry name" value="Pser_aminoTfrase"/>
</dbReference>
<dbReference type="InParanoid" id="G0QPZ0"/>
<proteinExistence type="inferred from homology"/>
<comment type="catalytic activity">
    <reaction evidence="11">
        <text>O-phospho-L-serine + 2-oxoglutarate = 3-phosphooxypyruvate + L-glutamate</text>
        <dbReference type="Rhea" id="RHEA:14329"/>
        <dbReference type="ChEBI" id="CHEBI:16810"/>
        <dbReference type="ChEBI" id="CHEBI:18110"/>
        <dbReference type="ChEBI" id="CHEBI:29985"/>
        <dbReference type="ChEBI" id="CHEBI:57524"/>
        <dbReference type="EC" id="2.6.1.52"/>
    </reaction>
</comment>
<dbReference type="PANTHER" id="PTHR43247">
    <property type="entry name" value="PHOSPHOSERINE AMINOTRANSFERASE"/>
    <property type="match status" value="1"/>
</dbReference>
<dbReference type="eggNOG" id="KOG2790">
    <property type="taxonomic scope" value="Eukaryota"/>
</dbReference>
<dbReference type="InterPro" id="IPR015424">
    <property type="entry name" value="PyrdxlP-dep_Trfase"/>
</dbReference>
<evidence type="ECO:0000256" key="2">
    <source>
        <dbReference type="ARBA" id="ARBA00005099"/>
    </source>
</evidence>
<accession>G0QPZ0</accession>
<dbReference type="RefSeq" id="XP_004036703.1">
    <property type="nucleotide sequence ID" value="XM_004036655.1"/>
</dbReference>
<keyword evidence="8" id="KW-0663">Pyridoxal phosphate</keyword>
<protein>
    <recommendedName>
        <fullName evidence="4">phosphoserine transaminase</fullName>
        <ecNumber evidence="4">2.6.1.52</ecNumber>
    </recommendedName>
</protein>
<dbReference type="Proteomes" id="UP000008983">
    <property type="component" value="Unassembled WGS sequence"/>
</dbReference>
<dbReference type="STRING" id="857967.G0QPZ0"/>
<evidence type="ECO:0000256" key="3">
    <source>
        <dbReference type="ARBA" id="ARBA00006904"/>
    </source>
</evidence>
<dbReference type="InterPro" id="IPR015421">
    <property type="entry name" value="PyrdxlP-dep_Trfase_major"/>
</dbReference>
<dbReference type="EMBL" id="GL983593">
    <property type="protein sequence ID" value="EGR32717.1"/>
    <property type="molecule type" value="Genomic_DNA"/>
</dbReference>
<dbReference type="Gene3D" id="3.40.640.10">
    <property type="entry name" value="Type I PLP-dependent aspartate aminotransferase-like (Major domain)"/>
    <property type="match status" value="1"/>
</dbReference>
<keyword evidence="13" id="KW-1185">Reference proteome</keyword>
<dbReference type="SUPFAM" id="SSF53383">
    <property type="entry name" value="PLP-dependent transferases"/>
    <property type="match status" value="1"/>
</dbReference>
<gene>
    <name evidence="12" type="ORF">IMG5_073120</name>
</gene>
<dbReference type="GeneID" id="14908880"/>
<evidence type="ECO:0000313" key="12">
    <source>
        <dbReference type="EMBL" id="EGR32717.1"/>
    </source>
</evidence>
<dbReference type="FunFam" id="3.90.1150.10:FF:000006">
    <property type="entry name" value="Phosphoserine aminotransferase"/>
    <property type="match status" value="1"/>
</dbReference>
<sequence>MQIETEKRPIYTFSPGPCSLPLKILLTEGGAHMYNSSIPLNLMSKDAHSNYLVTGFWGNRSYNEAKKYGKINLVHDILPQMNHIPDQKDWKLEKNASYLHFTDNETLTGIQFRQPPKLDGQILVSDMTSSLGRVSGCAIAIIRNDLIGKCQDITPSYMDFGKLSKNPFEFGQCVYPIYVVYEYMKYLNSAPNGIQYWEDLAQKKSDLIWQTIDSSNGFYIPYCINTDQRSTVNITFKCDGGDHLDNKFVQEAFEEGLIELKGHPATKGIRASIYNGTQVEGVKKLRDFMQDFIEKNKN</sequence>
<evidence type="ECO:0000256" key="9">
    <source>
        <dbReference type="ARBA" id="ARBA00023299"/>
    </source>
</evidence>